<dbReference type="EMBL" id="WBMT01000009">
    <property type="protein sequence ID" value="KAB2347491.1"/>
    <property type="molecule type" value="Genomic_DNA"/>
</dbReference>
<proteinExistence type="predicted"/>
<dbReference type="Proteomes" id="UP000468735">
    <property type="component" value="Unassembled WGS sequence"/>
</dbReference>
<evidence type="ECO:0000256" key="1">
    <source>
        <dbReference type="ARBA" id="ARBA00022801"/>
    </source>
</evidence>
<dbReference type="SUPFAM" id="SSF53474">
    <property type="entry name" value="alpha/beta-Hydrolases"/>
    <property type="match status" value="1"/>
</dbReference>
<protein>
    <submittedName>
        <fullName evidence="3">Alpha/beta hydrolase</fullName>
    </submittedName>
</protein>
<name>A0A6H9Z0T3_9ACTN</name>
<dbReference type="PANTHER" id="PTHR48081:SF8">
    <property type="entry name" value="ALPHA_BETA HYDROLASE FOLD-3 DOMAIN-CONTAINING PROTEIN-RELATED"/>
    <property type="match status" value="1"/>
</dbReference>
<comment type="caution">
    <text evidence="3">The sequence shown here is derived from an EMBL/GenBank/DDBJ whole genome shotgun (WGS) entry which is preliminary data.</text>
</comment>
<dbReference type="InterPro" id="IPR029058">
    <property type="entry name" value="AB_hydrolase_fold"/>
</dbReference>
<dbReference type="Gene3D" id="3.40.50.1820">
    <property type="entry name" value="alpha/beta hydrolase"/>
    <property type="match status" value="1"/>
</dbReference>
<accession>A0A6H9Z0T3</accession>
<evidence type="ECO:0000313" key="3">
    <source>
        <dbReference type="EMBL" id="KAB2347491.1"/>
    </source>
</evidence>
<dbReference type="RefSeq" id="WP_151562391.1">
    <property type="nucleotide sequence ID" value="NZ_WBMT01000009.1"/>
</dbReference>
<dbReference type="InterPro" id="IPR013094">
    <property type="entry name" value="AB_hydrolase_3"/>
</dbReference>
<keyword evidence="1 3" id="KW-0378">Hydrolase</keyword>
<reference evidence="3 4" key="1">
    <citation type="submission" date="2019-09" db="EMBL/GenBank/DDBJ databases">
        <title>Actinomadura physcomitrii sp. nov., a novel actinomycete isolated from moss [Physcomitrium sphaericum (Ludw) Fuernr].</title>
        <authorList>
            <person name="Zhuang X."/>
            <person name="Liu C."/>
        </authorList>
    </citation>
    <scope>NUCLEOTIDE SEQUENCE [LARGE SCALE GENOMIC DNA]</scope>
    <source>
        <strain evidence="3 4">HMC1</strain>
    </source>
</reference>
<evidence type="ECO:0000313" key="4">
    <source>
        <dbReference type="Proteomes" id="UP000468735"/>
    </source>
</evidence>
<dbReference type="PANTHER" id="PTHR48081">
    <property type="entry name" value="AB HYDROLASE SUPERFAMILY PROTEIN C4A8.06C"/>
    <property type="match status" value="1"/>
</dbReference>
<keyword evidence="4" id="KW-1185">Reference proteome</keyword>
<feature type="domain" description="Alpha/beta hydrolase fold-3" evidence="2">
    <location>
        <begin position="119"/>
        <end position="320"/>
    </location>
</feature>
<sequence length="357" mass="37973">MPLPTDLIPPQAVNFAVRTLYALPVPVRRLIAGRQVRRDGQRLALEAQLLLALAKVEGAGLSDRDVNVSRRRLERSQRLIEGRPVAGVGTRALTLPNGDHDIPARLYTPAGLPSGSPLLVYYHGGGFLLGSLDTHDSLCRHLAANAAVRVLLIGYRLAPEHPFPAAVDDALAAYEHAVKNAESFGADPEAVAVGGDSAGGNLAAVVSHHAERKPAFALLFYPVTDLSGHRRSRDLFAKGFYLTDPDMVWFSDQYIPVERRTEVKASPLLADDLSGFPPTYLATAGFDPLRDEGEEFAHRLADAGVPVVLRRHEDLIHGFANMGGLGGRFAAAVSEAAGALRMGLALGGTTARGGPAG</sequence>
<gene>
    <name evidence="3" type="ORF">F8566_21080</name>
</gene>
<evidence type="ECO:0000259" key="2">
    <source>
        <dbReference type="Pfam" id="PF07859"/>
    </source>
</evidence>
<dbReference type="InterPro" id="IPR050300">
    <property type="entry name" value="GDXG_lipolytic_enzyme"/>
</dbReference>
<dbReference type="Pfam" id="PF07859">
    <property type="entry name" value="Abhydrolase_3"/>
    <property type="match status" value="1"/>
</dbReference>
<dbReference type="OrthoDB" id="3209779at2"/>
<dbReference type="AlphaFoldDB" id="A0A6H9Z0T3"/>
<organism evidence="3 4">
    <name type="scientific">Actinomadura rudentiformis</name>
    <dbReference type="NCBI Taxonomy" id="359158"/>
    <lineage>
        <taxon>Bacteria</taxon>
        <taxon>Bacillati</taxon>
        <taxon>Actinomycetota</taxon>
        <taxon>Actinomycetes</taxon>
        <taxon>Streptosporangiales</taxon>
        <taxon>Thermomonosporaceae</taxon>
        <taxon>Actinomadura</taxon>
    </lineage>
</organism>
<dbReference type="GO" id="GO:0016787">
    <property type="term" value="F:hydrolase activity"/>
    <property type="evidence" value="ECO:0007669"/>
    <property type="project" value="UniProtKB-KW"/>
</dbReference>